<dbReference type="Pfam" id="PF08447">
    <property type="entry name" value="PAS_3"/>
    <property type="match status" value="3"/>
</dbReference>
<dbReference type="InterPro" id="IPR052162">
    <property type="entry name" value="Sensor_kinase/Photoreceptor"/>
</dbReference>
<dbReference type="SUPFAM" id="SSF55874">
    <property type="entry name" value="ATPase domain of HSP90 chaperone/DNA topoisomerase II/histidine kinase"/>
    <property type="match status" value="1"/>
</dbReference>
<evidence type="ECO:0000313" key="10">
    <source>
        <dbReference type="Proteomes" id="UP000280825"/>
    </source>
</evidence>
<evidence type="ECO:0000256" key="5">
    <source>
        <dbReference type="ARBA" id="ARBA00022777"/>
    </source>
</evidence>
<dbReference type="EMBL" id="RYDJ01000017">
    <property type="protein sequence ID" value="RTZ02606.1"/>
    <property type="molecule type" value="Genomic_DNA"/>
</dbReference>
<dbReference type="NCBIfam" id="TIGR00229">
    <property type="entry name" value="sensory_box"/>
    <property type="match status" value="4"/>
</dbReference>
<dbReference type="PROSITE" id="PS50109">
    <property type="entry name" value="HIS_KIN"/>
    <property type="match status" value="1"/>
</dbReference>
<dbReference type="InterPro" id="IPR004358">
    <property type="entry name" value="Sig_transdc_His_kin-like_C"/>
</dbReference>
<dbReference type="PROSITE" id="PS50112">
    <property type="entry name" value="PAS"/>
    <property type="match status" value="5"/>
</dbReference>
<evidence type="ECO:0000256" key="3">
    <source>
        <dbReference type="ARBA" id="ARBA00022553"/>
    </source>
</evidence>
<comment type="caution">
    <text evidence="9">The sequence shown here is derived from an EMBL/GenBank/DDBJ whole genome shotgun (WGS) entry which is preliminary data.</text>
</comment>
<dbReference type="PRINTS" id="PR00344">
    <property type="entry name" value="BCTRLSENSOR"/>
</dbReference>
<name>A0A432CI74_9FLAO</name>
<dbReference type="InterPro" id="IPR013767">
    <property type="entry name" value="PAS_fold"/>
</dbReference>
<feature type="domain" description="PAS" evidence="7">
    <location>
        <begin position="417"/>
        <end position="463"/>
    </location>
</feature>
<gene>
    <name evidence="9" type="ORF">EKL98_13085</name>
</gene>
<dbReference type="Pfam" id="PF13426">
    <property type="entry name" value="PAS_9"/>
    <property type="match status" value="2"/>
</dbReference>
<evidence type="ECO:0000313" key="9">
    <source>
        <dbReference type="EMBL" id="RTZ02606.1"/>
    </source>
</evidence>
<comment type="catalytic activity">
    <reaction evidence="1">
        <text>ATP + protein L-histidine = ADP + protein N-phospho-L-histidine.</text>
        <dbReference type="EC" id="2.7.13.3"/>
    </reaction>
</comment>
<dbReference type="InterPro" id="IPR001610">
    <property type="entry name" value="PAC"/>
</dbReference>
<dbReference type="RefSeq" id="WP_126562844.1">
    <property type="nucleotide sequence ID" value="NZ_RYDJ01000017.1"/>
</dbReference>
<feature type="domain" description="PAS" evidence="7">
    <location>
        <begin position="162"/>
        <end position="232"/>
    </location>
</feature>
<dbReference type="PROSITE" id="PS50113">
    <property type="entry name" value="PAC"/>
    <property type="match status" value="5"/>
</dbReference>
<dbReference type="SMART" id="SM00387">
    <property type="entry name" value="HATPase_c"/>
    <property type="match status" value="1"/>
</dbReference>
<dbReference type="Pfam" id="PF02518">
    <property type="entry name" value="HATPase_c"/>
    <property type="match status" value="1"/>
</dbReference>
<proteinExistence type="predicted"/>
<protein>
    <recommendedName>
        <fullName evidence="2">histidine kinase</fullName>
        <ecNumber evidence="2">2.7.13.3</ecNumber>
    </recommendedName>
</protein>
<dbReference type="SUPFAM" id="SSF55781">
    <property type="entry name" value="GAF domain-like"/>
    <property type="match status" value="1"/>
</dbReference>
<dbReference type="InterPro" id="IPR013655">
    <property type="entry name" value="PAS_fold_3"/>
</dbReference>
<dbReference type="InterPro" id="IPR003594">
    <property type="entry name" value="HATPase_dom"/>
</dbReference>
<evidence type="ECO:0000259" key="6">
    <source>
        <dbReference type="PROSITE" id="PS50109"/>
    </source>
</evidence>
<sequence>MPVFDKKKISELFENRTIQEEFNTVLLFASEVCEMPLAFISLTDSISPIIVTKIGFDYIPISPTIIALNENTIQQNKIKIISDINKDIDAPPENLNLIAFFAGFPICFNENLVIGTLCIMDTSPRELSVMQLKHLKYTVLQIQSLLKLHIENQSLQKTIKEQDTQFQLFIDNSKEITYELNLEGIITYASDNWTKYLGYENKDILDKSNTFFLHPDDLENCKTYLSEAIETGKNEGEFTYRILHQEGYYVWHSTRLKLSQKNGLPIFIGNCRDITEYIEIQQKLVLQKEFYEKILDRLPTDVAVFDSSHTYTYLNPAAIKKEELRKFIIGKNDFEYAKHTGRDDAFAKTRRIHFLEAIESRNTIEWEDTIEHLDGTKTYHTRKLTPVFHEDETLEMMIGFGVDITESKKTQQEIIKSRQLTKSIIYNIAVGIIVQGPDSEILENNKAACEMLGLTEDQLLGKTSYDEHWKTIHLDGTLFKAEDHAVPQAIQTLKPINNVIMGVYNPTLKNLVWLLVDAVPVLGKHNELLFVICSFIDISAQKKAEDALKESNERFSYFSKATFDAIWDWDLTTDKIYVGDGFKTLFGYTFKKNVLAASFLNNFLHPDEKKAVFESLDVAVKSQNNVWSHEYRYKKTDTSYGFVNDKAIIIRNNEGKAIRMIGAMQEITKEKILKDELQQSQEQFKDAFEYSAAGMALIDIDDNFVEVNEKLCEILGYSKKEFASLTSQEITYPKDLKNDFILKEQLNSGKISNFNLEKRFIHKNKSVIWMYISASIIKSSRNKTKRHIFQMINITDRKRIEKQNKILSEENNRIKTIQLNKAKNLYRLLADNTVDLVCLHNTDTSFKYVSPSIEKLLGYTPQSLIGKFPVDYAHPDDIEELQSHIIGFLTEMEDIAIQIRFRNISGDYIWFEIKANLVKENGVTISFHSSNREITTQKEAEEKIEKALLKERDLNDLRTNLVSTISHEFRTPMTTIRTSAELISLYLEHEKIENAPRLQKRIDCIIEEIDRIVQLMNAVLTISKEDSGKTNFDPTEFDLKQICLDVIEISYPDQLIGRKVQTSIKGDNFRVMADQKLMEYTIFNLLNNAFKYSEGFGDIELNLCVIEKTICLEIIDLGIGIPAEDQPKLFNTFFRASNTDGIQGTGLGLYIVKTFTEKNSGTIQLESKLGKGTKVTLEFPVHN</sequence>
<reference evidence="9 10" key="1">
    <citation type="submission" date="2018-12" db="EMBL/GenBank/DDBJ databases">
        <title>Flavobacterium sp. nov., isolated from glacier ice.</title>
        <authorList>
            <person name="Liu Q."/>
            <person name="Xin Y.-H."/>
        </authorList>
    </citation>
    <scope>NUCLEOTIDE SEQUENCE [LARGE SCALE GENOMIC DNA]</scope>
    <source>
        <strain evidence="9 10">RB1N8</strain>
    </source>
</reference>
<keyword evidence="4" id="KW-0808">Transferase</keyword>
<dbReference type="Pfam" id="PF00989">
    <property type="entry name" value="PAS"/>
    <property type="match status" value="1"/>
</dbReference>
<dbReference type="SMART" id="SM00388">
    <property type="entry name" value="HisKA"/>
    <property type="match status" value="1"/>
</dbReference>
<dbReference type="GO" id="GO:0006355">
    <property type="term" value="P:regulation of DNA-templated transcription"/>
    <property type="evidence" value="ECO:0007669"/>
    <property type="project" value="InterPro"/>
</dbReference>
<evidence type="ECO:0000259" key="7">
    <source>
        <dbReference type="PROSITE" id="PS50112"/>
    </source>
</evidence>
<keyword evidence="10" id="KW-1185">Reference proteome</keyword>
<dbReference type="PANTHER" id="PTHR43304:SF1">
    <property type="entry name" value="PAC DOMAIN-CONTAINING PROTEIN"/>
    <property type="match status" value="1"/>
</dbReference>
<evidence type="ECO:0000256" key="4">
    <source>
        <dbReference type="ARBA" id="ARBA00022679"/>
    </source>
</evidence>
<feature type="domain" description="PAS" evidence="7">
    <location>
        <begin position="551"/>
        <end position="623"/>
    </location>
</feature>
<evidence type="ECO:0000259" key="8">
    <source>
        <dbReference type="PROSITE" id="PS50113"/>
    </source>
</evidence>
<dbReference type="SMART" id="SM00091">
    <property type="entry name" value="PAS"/>
    <property type="match status" value="6"/>
</dbReference>
<dbReference type="SMART" id="SM00086">
    <property type="entry name" value="PAC"/>
    <property type="match status" value="6"/>
</dbReference>
<dbReference type="CDD" id="cd00130">
    <property type="entry name" value="PAS"/>
    <property type="match status" value="5"/>
</dbReference>
<organism evidence="9 10">
    <name type="scientific">Flavobacterium bomense</name>
    <dbReference type="NCBI Taxonomy" id="2497483"/>
    <lineage>
        <taxon>Bacteria</taxon>
        <taxon>Pseudomonadati</taxon>
        <taxon>Bacteroidota</taxon>
        <taxon>Flavobacteriia</taxon>
        <taxon>Flavobacteriales</taxon>
        <taxon>Flavobacteriaceae</taxon>
        <taxon>Flavobacterium</taxon>
    </lineage>
</organism>
<dbReference type="InterPro" id="IPR000700">
    <property type="entry name" value="PAS-assoc_C"/>
</dbReference>
<keyword evidence="5" id="KW-0418">Kinase</keyword>
<dbReference type="SUPFAM" id="SSF55785">
    <property type="entry name" value="PYP-like sensor domain (PAS domain)"/>
    <property type="match status" value="6"/>
</dbReference>
<dbReference type="InterPro" id="IPR005467">
    <property type="entry name" value="His_kinase_dom"/>
</dbReference>
<dbReference type="InterPro" id="IPR035965">
    <property type="entry name" value="PAS-like_dom_sf"/>
</dbReference>
<dbReference type="InterPro" id="IPR036890">
    <property type="entry name" value="HATPase_C_sf"/>
</dbReference>
<feature type="domain" description="PAS" evidence="7">
    <location>
        <begin position="822"/>
        <end position="892"/>
    </location>
</feature>
<keyword evidence="3" id="KW-0597">Phosphoprotein</keyword>
<evidence type="ECO:0000256" key="2">
    <source>
        <dbReference type="ARBA" id="ARBA00012438"/>
    </source>
</evidence>
<dbReference type="InterPro" id="IPR036097">
    <property type="entry name" value="HisK_dim/P_sf"/>
</dbReference>
<dbReference type="Gene3D" id="3.30.565.10">
    <property type="entry name" value="Histidine kinase-like ATPase, C-terminal domain"/>
    <property type="match status" value="1"/>
</dbReference>
<dbReference type="GO" id="GO:0000155">
    <property type="term" value="F:phosphorelay sensor kinase activity"/>
    <property type="evidence" value="ECO:0007669"/>
    <property type="project" value="InterPro"/>
</dbReference>
<feature type="domain" description="Histidine kinase" evidence="6">
    <location>
        <begin position="964"/>
        <end position="1183"/>
    </location>
</feature>
<dbReference type="EC" id="2.7.13.3" evidence="2"/>
<dbReference type="InterPro" id="IPR003661">
    <property type="entry name" value="HisK_dim/P_dom"/>
</dbReference>
<dbReference type="Gene3D" id="1.10.287.130">
    <property type="match status" value="1"/>
</dbReference>
<feature type="domain" description="PAS" evidence="7">
    <location>
        <begin position="680"/>
        <end position="735"/>
    </location>
</feature>
<dbReference type="CDD" id="cd00075">
    <property type="entry name" value="HATPase"/>
    <property type="match status" value="1"/>
</dbReference>
<feature type="domain" description="PAC" evidence="8">
    <location>
        <begin position="497"/>
        <end position="550"/>
    </location>
</feature>
<dbReference type="PANTHER" id="PTHR43304">
    <property type="entry name" value="PHYTOCHROME-LIKE PROTEIN CPH1"/>
    <property type="match status" value="1"/>
</dbReference>
<feature type="domain" description="PAC" evidence="8">
    <location>
        <begin position="895"/>
        <end position="946"/>
    </location>
</feature>
<dbReference type="InterPro" id="IPR000014">
    <property type="entry name" value="PAS"/>
</dbReference>
<dbReference type="AlphaFoldDB" id="A0A432CI74"/>
<accession>A0A432CI74</accession>
<dbReference type="Proteomes" id="UP000280825">
    <property type="component" value="Unassembled WGS sequence"/>
</dbReference>
<feature type="domain" description="PAC" evidence="8">
    <location>
        <begin position="627"/>
        <end position="679"/>
    </location>
</feature>
<feature type="domain" description="PAC" evidence="8">
    <location>
        <begin position="364"/>
        <end position="416"/>
    </location>
</feature>
<dbReference type="Pfam" id="PF00512">
    <property type="entry name" value="HisKA"/>
    <property type="match status" value="1"/>
</dbReference>
<evidence type="ECO:0000256" key="1">
    <source>
        <dbReference type="ARBA" id="ARBA00000085"/>
    </source>
</evidence>
<feature type="domain" description="PAC" evidence="8">
    <location>
        <begin position="754"/>
        <end position="806"/>
    </location>
</feature>
<dbReference type="SUPFAM" id="SSF47384">
    <property type="entry name" value="Homodimeric domain of signal transducing histidine kinase"/>
    <property type="match status" value="1"/>
</dbReference>
<dbReference type="Gene3D" id="3.30.450.20">
    <property type="entry name" value="PAS domain"/>
    <property type="match status" value="6"/>
</dbReference>
<dbReference type="CDD" id="cd00082">
    <property type="entry name" value="HisKA"/>
    <property type="match status" value="1"/>
</dbReference>